<keyword evidence="4" id="KW-0106">Calcium</keyword>
<keyword evidence="5 8" id="KW-0812">Transmembrane</keyword>
<dbReference type="OrthoDB" id="407410at2759"/>
<organism evidence="10">
    <name type="scientific">Schmidtea mediterranea</name>
    <name type="common">Freshwater planarian flatworm</name>
    <dbReference type="NCBI Taxonomy" id="79327"/>
    <lineage>
        <taxon>Eukaryota</taxon>
        <taxon>Metazoa</taxon>
        <taxon>Spiralia</taxon>
        <taxon>Lophotrochozoa</taxon>
        <taxon>Platyhelminthes</taxon>
        <taxon>Rhabditophora</taxon>
        <taxon>Seriata</taxon>
        <taxon>Tricladida</taxon>
        <taxon>Continenticola</taxon>
        <taxon>Geoplanoidea</taxon>
        <taxon>Dugesiidae</taxon>
        <taxon>Schmidtea</taxon>
    </lineage>
</organism>
<proteinExistence type="evidence at transcript level"/>
<accession>A0A0H3YF40</accession>
<feature type="transmembrane region" description="Helical" evidence="8">
    <location>
        <begin position="492"/>
        <end position="515"/>
    </location>
</feature>
<comment type="subcellular location">
    <subcellularLocation>
        <location evidence="1">Membrane</location>
        <topology evidence="1">Multi-pass membrane protein</topology>
    </subcellularLocation>
</comment>
<keyword evidence="6 8" id="KW-1133">Transmembrane helix</keyword>
<gene>
    <name evidence="10" type="primary">slc24a-5</name>
</gene>
<evidence type="ECO:0000256" key="6">
    <source>
        <dbReference type="ARBA" id="ARBA00022989"/>
    </source>
</evidence>
<feature type="transmembrane region" description="Helical" evidence="8">
    <location>
        <begin position="521"/>
        <end position="539"/>
    </location>
</feature>
<feature type="transmembrane region" description="Helical" evidence="8">
    <location>
        <begin position="157"/>
        <end position="176"/>
    </location>
</feature>
<sequence length="685" mass="77092">MESCNPKNKTFNESFCNYVINRGSCSFDSGFINYFQWQFCGFDNRIIPTILMFLWFLVLLLAVAVTADSFFAPCLVVVTKILRMSQNLAGVTLLALGNGAADVFSSLSAVISTSSPNVSLALGSILGAGILVNTVTAGIIMIIVPFDVMRRPIIKDLIFYLLALLWCMFILIRRQIELWSSVVFLIIYVIYVTVTGVSRAIYVKQKRGKLTTQEDTQHKKDESGSNIQYSRENRAYINDVEPCNSLNSLPSSLQSPNSLTNSNQDSERNHLSLIPMQSFRSKRIPSIRNRTMGSIAKIIIENEYHKEILEAKKNMNRKRSLSLDLATEKPKFNNRKRFISLDQENLKEIKKTEKENRKIKEFQSPAPKINIISEENQIEKSSVDSTLHTSSESDIDVETKDVQFPGLFKHFLMKIIPINFEEWKEQSLFSKVLSVIQSPIMFILTLTIPVVEEEEYLKGWCKLLNCLHCILSPLIWITFIKFSAVPLGSQGFILIHLVLIIGVCAAISAAITSKANAPPEYYSLFAFVGFLTSIFWIYAIANEIVNILETFGVVLSIPQTILGLTILAFANSIGDLVSNIMLARKKFPRIAYAACIGGPLFNLLVGIGLPFSIANARYGKIKVELKSETIVLISTILLITIMNLIYLPVMRFRLRPVYGIIMIVIYVLFLLFVLLFATNVIKVTL</sequence>
<evidence type="ECO:0000256" key="3">
    <source>
        <dbReference type="ARBA" id="ARBA00022449"/>
    </source>
</evidence>
<evidence type="ECO:0000256" key="7">
    <source>
        <dbReference type="ARBA" id="ARBA00023136"/>
    </source>
</evidence>
<dbReference type="PANTHER" id="PTHR12266:SF0">
    <property type="entry name" value="MITOCHONDRIAL SODIUM_CALCIUM EXCHANGER PROTEIN"/>
    <property type="match status" value="1"/>
</dbReference>
<dbReference type="InterPro" id="IPR004837">
    <property type="entry name" value="NaCa_Exmemb"/>
</dbReference>
<dbReference type="AlphaFoldDB" id="A0A0H3YF40"/>
<dbReference type="GO" id="GO:0006874">
    <property type="term" value="P:intracellular calcium ion homeostasis"/>
    <property type="evidence" value="ECO:0007669"/>
    <property type="project" value="TreeGrafter"/>
</dbReference>
<dbReference type="PANTHER" id="PTHR12266">
    <property type="entry name" value="NA+/CA2+ K+ INDEPENDENT EXCHANGER"/>
    <property type="match status" value="1"/>
</dbReference>
<evidence type="ECO:0000256" key="1">
    <source>
        <dbReference type="ARBA" id="ARBA00004141"/>
    </source>
</evidence>
<feature type="transmembrane region" description="Helical" evidence="8">
    <location>
        <begin position="590"/>
        <end position="609"/>
    </location>
</feature>
<feature type="transmembrane region" description="Helical" evidence="8">
    <location>
        <begin position="656"/>
        <end position="677"/>
    </location>
</feature>
<feature type="transmembrane region" description="Helical" evidence="8">
    <location>
        <begin position="630"/>
        <end position="650"/>
    </location>
</feature>
<keyword evidence="2" id="KW-0813">Transport</keyword>
<name>A0A0H3YF40_SCHMD</name>
<keyword evidence="7 8" id="KW-0472">Membrane</keyword>
<feature type="transmembrane region" description="Helical" evidence="8">
    <location>
        <begin position="90"/>
        <end position="112"/>
    </location>
</feature>
<protein>
    <submittedName>
        <fullName evidence="10">Slc24a-5</fullName>
    </submittedName>
</protein>
<evidence type="ECO:0000256" key="5">
    <source>
        <dbReference type="ARBA" id="ARBA00022692"/>
    </source>
</evidence>
<dbReference type="GO" id="GO:0005432">
    <property type="term" value="F:calcium:sodium antiporter activity"/>
    <property type="evidence" value="ECO:0007669"/>
    <property type="project" value="TreeGrafter"/>
</dbReference>
<feature type="transmembrane region" description="Helical" evidence="8">
    <location>
        <begin position="52"/>
        <end position="78"/>
    </location>
</feature>
<keyword evidence="4" id="KW-0109">Calcium transport</keyword>
<dbReference type="Gene3D" id="1.20.1420.30">
    <property type="entry name" value="NCX, central ion-binding region"/>
    <property type="match status" value="2"/>
</dbReference>
<reference evidence="10" key="1">
    <citation type="journal article" date="2015" name="Elife">
        <title>Stem cells and fluid flow drive cyst formation in an invertebrate excretory organ.</title>
        <authorList>
            <person name="Thi-Kim Vu H."/>
            <person name="Rink J.C."/>
            <person name="McKinney S.A."/>
            <person name="McClain M."/>
            <person name="Lakshmanaperumal N."/>
            <person name="Alexander R."/>
            <person name="Sanchez Alvarado A."/>
        </authorList>
    </citation>
    <scope>NUCLEOTIDE SEQUENCE</scope>
</reference>
<feature type="transmembrane region" description="Helical" evidence="8">
    <location>
        <begin position="551"/>
        <end position="570"/>
    </location>
</feature>
<keyword evidence="3" id="KW-0050">Antiport</keyword>
<evidence type="ECO:0000313" key="10">
    <source>
        <dbReference type="EMBL" id="AKN21565.1"/>
    </source>
</evidence>
<feature type="transmembrane region" description="Helical" evidence="8">
    <location>
        <begin position="457"/>
        <end position="480"/>
    </location>
</feature>
<evidence type="ECO:0000259" key="9">
    <source>
        <dbReference type="Pfam" id="PF01699"/>
    </source>
</evidence>
<feature type="domain" description="Sodium/calcium exchanger membrane region" evidence="9">
    <location>
        <begin position="526"/>
        <end position="674"/>
    </location>
</feature>
<dbReference type="GO" id="GO:0016020">
    <property type="term" value="C:membrane"/>
    <property type="evidence" value="ECO:0007669"/>
    <property type="project" value="UniProtKB-SubCell"/>
</dbReference>
<feature type="domain" description="Sodium/calcium exchanger membrane region" evidence="9">
    <location>
        <begin position="54"/>
        <end position="194"/>
    </location>
</feature>
<feature type="transmembrane region" description="Helical" evidence="8">
    <location>
        <begin position="118"/>
        <end position="145"/>
    </location>
</feature>
<evidence type="ECO:0000256" key="8">
    <source>
        <dbReference type="SAM" id="Phobius"/>
    </source>
</evidence>
<dbReference type="EMBL" id="KT163615">
    <property type="protein sequence ID" value="AKN21565.1"/>
    <property type="molecule type" value="mRNA"/>
</dbReference>
<keyword evidence="4" id="KW-0406">Ion transport</keyword>
<evidence type="ECO:0000256" key="2">
    <source>
        <dbReference type="ARBA" id="ARBA00022448"/>
    </source>
</evidence>
<dbReference type="Pfam" id="PF01699">
    <property type="entry name" value="Na_Ca_ex"/>
    <property type="match status" value="2"/>
</dbReference>
<feature type="transmembrane region" description="Helical" evidence="8">
    <location>
        <begin position="182"/>
        <end position="202"/>
    </location>
</feature>
<evidence type="ECO:0000256" key="4">
    <source>
        <dbReference type="ARBA" id="ARBA00022568"/>
    </source>
</evidence>
<dbReference type="InterPro" id="IPR051359">
    <property type="entry name" value="CaCA_antiporter"/>
</dbReference>
<dbReference type="InterPro" id="IPR044880">
    <property type="entry name" value="NCX_ion-bd_dom_sf"/>
</dbReference>